<feature type="region of interest" description="Disordered" evidence="1">
    <location>
        <begin position="585"/>
        <end position="628"/>
    </location>
</feature>
<dbReference type="PANTHER" id="PTHR13265">
    <property type="entry name" value="THO COMPLEX SUBUNIT 1"/>
    <property type="match status" value="1"/>
</dbReference>
<dbReference type="EMBL" id="ML977322">
    <property type="protein sequence ID" value="KAF2115991.1"/>
    <property type="molecule type" value="Genomic_DNA"/>
</dbReference>
<feature type="compositionally biased region" description="Basic and acidic residues" evidence="1">
    <location>
        <begin position="327"/>
        <end position="339"/>
    </location>
</feature>
<dbReference type="OrthoDB" id="10257415at2759"/>
<feature type="region of interest" description="Disordered" evidence="1">
    <location>
        <begin position="226"/>
        <end position="252"/>
    </location>
</feature>
<name>A0A6A5ZC42_9PLEO</name>
<feature type="region of interest" description="Disordered" evidence="1">
    <location>
        <begin position="306"/>
        <end position="343"/>
    </location>
</feature>
<evidence type="ECO:0000313" key="3">
    <source>
        <dbReference type="Proteomes" id="UP000799770"/>
    </source>
</evidence>
<dbReference type="PANTHER" id="PTHR13265:SF0">
    <property type="entry name" value="HPR1"/>
    <property type="match status" value="1"/>
</dbReference>
<keyword evidence="3" id="KW-1185">Reference proteome</keyword>
<dbReference type="Proteomes" id="UP000799770">
    <property type="component" value="Unassembled WGS sequence"/>
</dbReference>
<sequence length="628" mass="71218">MAVSDIPPTNAMASRLNELLERVRKSKPGASLASPLAVSQFTPTDEPLFVRPSGDGEVYMTAFETAARTIFYQHLASTQIKDEAFAKVWILLDILQYCGDRDICSKQLVLLLIEELLDSQSIDGCRDVFTYLESRREAIIAMTSLNKSLVILRLCNELLRRLSRADDSVFCGRVYIFLFQSFPLGDKSSVNLRGNFHTENETSFKEYLTTTIAKEDGMQIEQIQAEEDVKDESKEAGSAVKPEEAISDAKEKPTTLDIDTLYPIFWSLQESFSNPPTLFEQENFKKFRTRLEATLAKFQEVPKVAQSGDVETKGGVKPPSGNDQATDQEKHSEKDDRSKTKFNPKYLTSPDLFKLELSDLAFQRHILVQALILIDFLLGLTERSKQKPYYRDAQKAMQYSFTLPKEDTDWALGIKDSIANYLQDGPDGKFYYRMVDTVLSRDKNWVRWKMEHCTPFTRNRVAPDEILEAKSGAKDELKSKSANKKVLAKRDYLLNAGAKKGLDTLRQADRFEPPSAESYHKVIQTVEMDLDMAFTEEERRTLEERKASNTWRGLRLAAKDRLSSFDRLEYGKGLGRLFQPATTIEAASEDNAPTAPDDRDHIPQEQHQSVEEPRAEQTGQVTADTAAE</sequence>
<organism evidence="2 3">
    <name type="scientific">Lophiotrema nucula</name>
    <dbReference type="NCBI Taxonomy" id="690887"/>
    <lineage>
        <taxon>Eukaryota</taxon>
        <taxon>Fungi</taxon>
        <taxon>Dikarya</taxon>
        <taxon>Ascomycota</taxon>
        <taxon>Pezizomycotina</taxon>
        <taxon>Dothideomycetes</taxon>
        <taxon>Pleosporomycetidae</taxon>
        <taxon>Pleosporales</taxon>
        <taxon>Lophiotremataceae</taxon>
        <taxon>Lophiotrema</taxon>
    </lineage>
</organism>
<protein>
    <submittedName>
        <fullName evidence="2">Nuclear matrix protein</fullName>
    </submittedName>
</protein>
<dbReference type="GO" id="GO:0000445">
    <property type="term" value="C:THO complex part of transcription export complex"/>
    <property type="evidence" value="ECO:0007669"/>
    <property type="project" value="TreeGrafter"/>
</dbReference>
<feature type="compositionally biased region" description="Basic and acidic residues" evidence="1">
    <location>
        <begin position="231"/>
        <end position="252"/>
    </location>
</feature>
<dbReference type="GO" id="GO:0006406">
    <property type="term" value="P:mRNA export from nucleus"/>
    <property type="evidence" value="ECO:0007669"/>
    <property type="project" value="TreeGrafter"/>
</dbReference>
<feature type="compositionally biased region" description="Basic and acidic residues" evidence="1">
    <location>
        <begin position="596"/>
        <end position="615"/>
    </location>
</feature>
<evidence type="ECO:0000313" key="2">
    <source>
        <dbReference type="EMBL" id="KAF2115991.1"/>
    </source>
</evidence>
<accession>A0A6A5ZC42</accession>
<dbReference type="InterPro" id="IPR021861">
    <property type="entry name" value="THO_THOC1"/>
</dbReference>
<feature type="compositionally biased region" description="Polar residues" evidence="1">
    <location>
        <begin position="617"/>
        <end position="628"/>
    </location>
</feature>
<proteinExistence type="predicted"/>
<reference evidence="2" key="1">
    <citation type="journal article" date="2020" name="Stud. Mycol.">
        <title>101 Dothideomycetes genomes: a test case for predicting lifestyles and emergence of pathogens.</title>
        <authorList>
            <person name="Haridas S."/>
            <person name="Albert R."/>
            <person name="Binder M."/>
            <person name="Bloem J."/>
            <person name="Labutti K."/>
            <person name="Salamov A."/>
            <person name="Andreopoulos B."/>
            <person name="Baker S."/>
            <person name="Barry K."/>
            <person name="Bills G."/>
            <person name="Bluhm B."/>
            <person name="Cannon C."/>
            <person name="Castanera R."/>
            <person name="Culley D."/>
            <person name="Daum C."/>
            <person name="Ezra D."/>
            <person name="Gonzalez J."/>
            <person name="Henrissat B."/>
            <person name="Kuo A."/>
            <person name="Liang C."/>
            <person name="Lipzen A."/>
            <person name="Lutzoni F."/>
            <person name="Magnuson J."/>
            <person name="Mondo S."/>
            <person name="Nolan M."/>
            <person name="Ohm R."/>
            <person name="Pangilinan J."/>
            <person name="Park H.-J."/>
            <person name="Ramirez L."/>
            <person name="Alfaro M."/>
            <person name="Sun H."/>
            <person name="Tritt A."/>
            <person name="Yoshinaga Y."/>
            <person name="Zwiers L.-H."/>
            <person name="Turgeon B."/>
            <person name="Goodwin S."/>
            <person name="Spatafora J."/>
            <person name="Crous P."/>
            <person name="Grigoriev I."/>
        </authorList>
    </citation>
    <scope>NUCLEOTIDE SEQUENCE</scope>
    <source>
        <strain evidence="2">CBS 627.86</strain>
    </source>
</reference>
<dbReference type="AlphaFoldDB" id="A0A6A5ZC42"/>
<evidence type="ECO:0000256" key="1">
    <source>
        <dbReference type="SAM" id="MobiDB-lite"/>
    </source>
</evidence>
<dbReference type="Pfam" id="PF11957">
    <property type="entry name" value="efThoc1"/>
    <property type="match status" value="1"/>
</dbReference>
<gene>
    <name evidence="2" type="ORF">BDV96DRAFT_646160</name>
</gene>